<keyword evidence="6" id="KW-1185">Reference proteome</keyword>
<dbReference type="InterPro" id="IPR036788">
    <property type="entry name" value="T_IF-3_C_sf"/>
</dbReference>
<dbReference type="PANTHER" id="PTHR10938">
    <property type="entry name" value="TRANSLATION INITIATION FACTOR IF-3"/>
    <property type="match status" value="1"/>
</dbReference>
<organism evidence="5 6">
    <name type="scientific">Paraphaeosphaeria minitans</name>
    <dbReference type="NCBI Taxonomy" id="565426"/>
    <lineage>
        <taxon>Eukaryota</taxon>
        <taxon>Fungi</taxon>
        <taxon>Dikarya</taxon>
        <taxon>Ascomycota</taxon>
        <taxon>Pezizomycotina</taxon>
        <taxon>Dothideomycetes</taxon>
        <taxon>Pleosporomycetidae</taxon>
        <taxon>Pleosporales</taxon>
        <taxon>Massarineae</taxon>
        <taxon>Didymosphaeriaceae</taxon>
        <taxon>Paraphaeosphaeria</taxon>
    </lineage>
</organism>
<feature type="region of interest" description="Disordered" evidence="4">
    <location>
        <begin position="246"/>
        <end position="320"/>
    </location>
</feature>
<proteinExistence type="inferred from homology"/>
<evidence type="ECO:0000313" key="5">
    <source>
        <dbReference type="EMBL" id="KAF9739607.1"/>
    </source>
</evidence>
<dbReference type="GO" id="GO:0032790">
    <property type="term" value="P:ribosome disassembly"/>
    <property type="evidence" value="ECO:0007669"/>
    <property type="project" value="TreeGrafter"/>
</dbReference>
<evidence type="ECO:0000256" key="3">
    <source>
        <dbReference type="ARBA" id="ARBA00022917"/>
    </source>
</evidence>
<name>A0A9P6GPQ7_9PLEO</name>
<dbReference type="PANTHER" id="PTHR10938:SF0">
    <property type="entry name" value="TRANSLATION INITIATION FACTOR IF-3, MITOCHONDRIAL"/>
    <property type="match status" value="1"/>
</dbReference>
<evidence type="ECO:0000313" key="6">
    <source>
        <dbReference type="Proteomes" id="UP000756921"/>
    </source>
</evidence>
<dbReference type="EMBL" id="WJXW01000002">
    <property type="protein sequence ID" value="KAF9739607.1"/>
    <property type="molecule type" value="Genomic_DNA"/>
</dbReference>
<keyword evidence="3" id="KW-0648">Protein biosynthesis</keyword>
<protein>
    <submittedName>
        <fullName evidence="5">Translation initiation factor</fullName>
    </submittedName>
</protein>
<evidence type="ECO:0000256" key="4">
    <source>
        <dbReference type="SAM" id="MobiDB-lite"/>
    </source>
</evidence>
<dbReference type="Gene3D" id="3.30.110.10">
    <property type="entry name" value="Translation initiation factor 3 (IF-3), C-terminal domain"/>
    <property type="match status" value="1"/>
</dbReference>
<gene>
    <name evidence="5" type="ORF">PMIN01_02241</name>
</gene>
<dbReference type="OrthoDB" id="21573at2759"/>
<dbReference type="InterPro" id="IPR001288">
    <property type="entry name" value="Translation_initiation_fac_3"/>
</dbReference>
<dbReference type="GO" id="GO:0003743">
    <property type="term" value="F:translation initiation factor activity"/>
    <property type="evidence" value="ECO:0007669"/>
    <property type="project" value="UniProtKB-KW"/>
</dbReference>
<evidence type="ECO:0000256" key="2">
    <source>
        <dbReference type="ARBA" id="ARBA00022540"/>
    </source>
</evidence>
<sequence>MSRYHLSSTSRALYRVFVAPNLAPRLQIPLRCAPTFSPNIPFLPITSVRTKTNKPAVRQALSDLYTFDNAIQADTINIIDKHGIFLKNVNFHDAMRKFNRVTHHLLLIAEGQVNEYGEPDPEHLPTCKIISKIDLRMQYNRKIDVARKLEKGPSTKNLELNWAIAGGDLKHRLNKLEGFLLEGKKVEVLFKSKKRGKKATEAEAKGVLKAVTDLVDTCKGAGEVKREGDVGGLFTIVFQGTDLRRANTGKKAVPEKEANSEDENHAEKETKSEEETNPEKGTKADKEITPRRKTKFNKNQRAAQVDNTKGGTDAFAGHGF</sequence>
<keyword evidence="2 5" id="KW-0396">Initiation factor</keyword>
<feature type="compositionally biased region" description="Basic and acidic residues" evidence="4">
    <location>
        <begin position="252"/>
        <end position="290"/>
    </location>
</feature>
<comment type="similarity">
    <text evidence="1">Belongs to the IF-3 family.</text>
</comment>
<accession>A0A9P6GPQ7</accession>
<feature type="compositionally biased region" description="Polar residues" evidence="4">
    <location>
        <begin position="299"/>
        <end position="310"/>
    </location>
</feature>
<dbReference type="AlphaFoldDB" id="A0A9P6GPQ7"/>
<dbReference type="GO" id="GO:0070124">
    <property type="term" value="P:mitochondrial translational initiation"/>
    <property type="evidence" value="ECO:0007669"/>
    <property type="project" value="TreeGrafter"/>
</dbReference>
<dbReference type="GO" id="GO:0005739">
    <property type="term" value="C:mitochondrion"/>
    <property type="evidence" value="ECO:0007669"/>
    <property type="project" value="TreeGrafter"/>
</dbReference>
<dbReference type="GO" id="GO:0043022">
    <property type="term" value="F:ribosome binding"/>
    <property type="evidence" value="ECO:0007669"/>
    <property type="project" value="TreeGrafter"/>
</dbReference>
<reference evidence="5" key="1">
    <citation type="journal article" date="2020" name="Mol. Plant Microbe Interact.">
        <title>Genome Sequence of the Biocontrol Agent Coniothyrium minitans strain Conio (IMI 134523).</title>
        <authorList>
            <person name="Patel D."/>
            <person name="Shittu T.A."/>
            <person name="Baroncelli R."/>
            <person name="Muthumeenakshi S."/>
            <person name="Osborne T.H."/>
            <person name="Janganan T.K."/>
            <person name="Sreenivasaprasad S."/>
        </authorList>
    </citation>
    <scope>NUCLEOTIDE SEQUENCE</scope>
    <source>
        <strain evidence="5">Conio</strain>
    </source>
</reference>
<dbReference type="Proteomes" id="UP000756921">
    <property type="component" value="Unassembled WGS sequence"/>
</dbReference>
<comment type="caution">
    <text evidence="5">The sequence shown here is derived from an EMBL/GenBank/DDBJ whole genome shotgun (WGS) entry which is preliminary data.</text>
</comment>
<dbReference type="SUPFAM" id="SSF55200">
    <property type="entry name" value="Translation initiation factor IF3, C-terminal domain"/>
    <property type="match status" value="1"/>
</dbReference>
<evidence type="ECO:0000256" key="1">
    <source>
        <dbReference type="ARBA" id="ARBA00005439"/>
    </source>
</evidence>